<organism evidence="1 2">
    <name type="scientific">Persicobacter psychrovividus</name>
    <dbReference type="NCBI Taxonomy" id="387638"/>
    <lineage>
        <taxon>Bacteria</taxon>
        <taxon>Pseudomonadati</taxon>
        <taxon>Bacteroidota</taxon>
        <taxon>Cytophagia</taxon>
        <taxon>Cytophagales</taxon>
        <taxon>Persicobacteraceae</taxon>
        <taxon>Persicobacter</taxon>
    </lineage>
</organism>
<evidence type="ECO:0000313" key="2">
    <source>
        <dbReference type="Proteomes" id="UP001354989"/>
    </source>
</evidence>
<keyword evidence="2" id="KW-1185">Reference proteome</keyword>
<accession>A0ABM7VAR6</accession>
<name>A0ABM7VAR6_9BACT</name>
<dbReference type="InterPro" id="IPR007454">
    <property type="entry name" value="UPF0250_YbeD-like"/>
</dbReference>
<dbReference type="Gene3D" id="3.30.70.260">
    <property type="match status" value="1"/>
</dbReference>
<dbReference type="RefSeq" id="WP_332919787.1">
    <property type="nucleotide sequence ID" value="NZ_AP025292.1"/>
</dbReference>
<gene>
    <name evidence="1" type="ORF">PEPS_02900</name>
</gene>
<dbReference type="Pfam" id="PF04359">
    <property type="entry name" value="DUF493"/>
    <property type="match status" value="1"/>
</dbReference>
<dbReference type="EMBL" id="AP025292">
    <property type="protein sequence ID" value="BDC98009.1"/>
    <property type="molecule type" value="Genomic_DNA"/>
</dbReference>
<reference evidence="1 2" key="1">
    <citation type="submission" date="2021-12" db="EMBL/GenBank/DDBJ databases">
        <title>Genome sequencing of bacteria with rrn-lacking chromosome and rrn-plasmid.</title>
        <authorList>
            <person name="Anda M."/>
            <person name="Iwasaki W."/>
        </authorList>
    </citation>
    <scope>NUCLEOTIDE SEQUENCE [LARGE SCALE GENOMIC DNA]</scope>
    <source>
        <strain evidence="1 2">NBRC 101262</strain>
    </source>
</reference>
<sequence>MADDSFSFEDFKDKLEQQYDFPTKYTFKFIVPVAQVDRFFEEVFPKKMVEEKQSKTGKFSSFTARFSVRSSDEVIEIYKKATVVPGLISL</sequence>
<dbReference type="SUPFAM" id="SSF117991">
    <property type="entry name" value="YbeD/HP0495-like"/>
    <property type="match status" value="1"/>
</dbReference>
<evidence type="ECO:0000313" key="1">
    <source>
        <dbReference type="EMBL" id="BDC98009.1"/>
    </source>
</evidence>
<protein>
    <submittedName>
        <fullName evidence="1">DUF493 domain-containing protein</fullName>
    </submittedName>
</protein>
<proteinExistence type="predicted"/>
<dbReference type="InterPro" id="IPR027471">
    <property type="entry name" value="YbeD-like_sf"/>
</dbReference>
<dbReference type="Proteomes" id="UP001354989">
    <property type="component" value="Chromosome"/>
</dbReference>